<organism evidence="2 3">
    <name type="scientific">Raoultella terrigena</name>
    <name type="common">Klebsiella terrigena</name>
    <dbReference type="NCBI Taxonomy" id="577"/>
    <lineage>
        <taxon>Bacteria</taxon>
        <taxon>Pseudomonadati</taxon>
        <taxon>Pseudomonadota</taxon>
        <taxon>Gammaproteobacteria</taxon>
        <taxon>Enterobacterales</taxon>
        <taxon>Enterobacteriaceae</taxon>
        <taxon>Klebsiella/Raoultella group</taxon>
        <taxon>Raoultella</taxon>
    </lineage>
</organism>
<dbReference type="EMBL" id="LR131271">
    <property type="protein sequence ID" value="VDR29461.1"/>
    <property type="molecule type" value="Genomic_DNA"/>
</dbReference>
<dbReference type="KEGG" id="rtg:NCTC13098_05870"/>
<keyword evidence="1" id="KW-0732">Signal</keyword>
<sequence length="36" mass="3673">MKITLLVALLFGLVFATAVSAAEKNVDAPAAKNDGL</sequence>
<feature type="chain" id="PRO_5018039158" evidence="1">
    <location>
        <begin position="22"/>
        <end position="36"/>
    </location>
</feature>
<reference evidence="2 3" key="1">
    <citation type="submission" date="2018-12" db="EMBL/GenBank/DDBJ databases">
        <authorList>
            <consortium name="Pathogen Informatics"/>
        </authorList>
    </citation>
    <scope>NUCLEOTIDE SEQUENCE [LARGE SCALE GENOMIC DNA]</scope>
    <source>
        <strain evidence="2 3">NCTC13098</strain>
    </source>
</reference>
<evidence type="ECO:0000256" key="1">
    <source>
        <dbReference type="SAM" id="SignalP"/>
    </source>
</evidence>
<protein>
    <submittedName>
        <fullName evidence="2">Uncharacterized protein</fullName>
    </submittedName>
</protein>
<evidence type="ECO:0000313" key="2">
    <source>
        <dbReference type="EMBL" id="VDR29461.1"/>
    </source>
</evidence>
<proteinExistence type="predicted"/>
<gene>
    <name evidence="2" type="ORF">NCTC13098_05870</name>
</gene>
<evidence type="ECO:0000313" key="3">
    <source>
        <dbReference type="Proteomes" id="UP000274346"/>
    </source>
</evidence>
<accession>A0A3P8KQI3</accession>
<name>A0A3P8KQI3_RAOTE</name>
<dbReference type="AlphaFoldDB" id="A0A3P8KQI3"/>
<dbReference type="Proteomes" id="UP000274346">
    <property type="component" value="Chromosome"/>
</dbReference>
<feature type="signal peptide" evidence="1">
    <location>
        <begin position="1"/>
        <end position="21"/>
    </location>
</feature>